<feature type="non-terminal residue" evidence="1">
    <location>
        <position position="1"/>
    </location>
</feature>
<name>A0ABQ8AFJ3_BRANA</name>
<accession>A0ABQ8AFJ3</accession>
<evidence type="ECO:0000313" key="1">
    <source>
        <dbReference type="EMBL" id="KAH0891052.1"/>
    </source>
</evidence>
<dbReference type="EMBL" id="JAGKQM010000013">
    <property type="protein sequence ID" value="KAH0891052.1"/>
    <property type="molecule type" value="Genomic_DNA"/>
</dbReference>
<evidence type="ECO:0000313" key="2">
    <source>
        <dbReference type="Proteomes" id="UP000824890"/>
    </source>
</evidence>
<protein>
    <submittedName>
        <fullName evidence="1">Uncharacterized protein</fullName>
    </submittedName>
</protein>
<sequence length="192" mass="21766">LRTLKSFRRDLTTSFPARSNDDEFSDKADRLYKLRQTRRSLSLRNYKGDVVENMCGDMHIKYLTLLKARTILVDGALREGEPLIPLPSFEIMSTERVEAIYPLLKDVALSPDMPFCAPEKFIFHLVTNAMKSWFAMNMDNLRGVTVEVQKFEAASTSSGSLDHLNPHYSPAATCVFFDVARTFSKSNCDNGL</sequence>
<organism evidence="1 2">
    <name type="scientific">Brassica napus</name>
    <name type="common">Rape</name>
    <dbReference type="NCBI Taxonomy" id="3708"/>
    <lineage>
        <taxon>Eukaryota</taxon>
        <taxon>Viridiplantae</taxon>
        <taxon>Streptophyta</taxon>
        <taxon>Embryophyta</taxon>
        <taxon>Tracheophyta</taxon>
        <taxon>Spermatophyta</taxon>
        <taxon>Magnoliopsida</taxon>
        <taxon>eudicotyledons</taxon>
        <taxon>Gunneridae</taxon>
        <taxon>Pentapetalae</taxon>
        <taxon>rosids</taxon>
        <taxon>malvids</taxon>
        <taxon>Brassicales</taxon>
        <taxon>Brassicaceae</taxon>
        <taxon>Brassiceae</taxon>
        <taxon>Brassica</taxon>
    </lineage>
</organism>
<comment type="caution">
    <text evidence="1">The sequence shown here is derived from an EMBL/GenBank/DDBJ whole genome shotgun (WGS) entry which is preliminary data.</text>
</comment>
<feature type="non-terminal residue" evidence="1">
    <location>
        <position position="192"/>
    </location>
</feature>
<keyword evidence="2" id="KW-1185">Reference proteome</keyword>
<proteinExistence type="predicted"/>
<dbReference type="Proteomes" id="UP000824890">
    <property type="component" value="Unassembled WGS sequence"/>
</dbReference>
<gene>
    <name evidence="1" type="ORF">HID58_053481</name>
</gene>
<reference evidence="1 2" key="1">
    <citation type="submission" date="2021-05" db="EMBL/GenBank/DDBJ databases">
        <title>Genome Assembly of Synthetic Allotetraploid Brassica napus Reveals Homoeologous Exchanges between Subgenomes.</title>
        <authorList>
            <person name="Davis J.T."/>
        </authorList>
    </citation>
    <scope>NUCLEOTIDE SEQUENCE [LARGE SCALE GENOMIC DNA]</scope>
    <source>
        <strain evidence="2">cv. Da-Ae</strain>
        <tissue evidence="1">Seedling</tissue>
    </source>
</reference>